<dbReference type="SUPFAM" id="SSF158560">
    <property type="entry name" value="BH3980-like"/>
    <property type="match status" value="1"/>
</dbReference>
<dbReference type="PIRSF" id="PIRSF029876">
    <property type="entry name" value="UCP029876"/>
    <property type="match status" value="1"/>
</dbReference>
<dbReference type="Gene3D" id="1.10.1900.10">
    <property type="entry name" value="c-terminal domain of poly(a) binding protein"/>
    <property type="match status" value="1"/>
</dbReference>
<name>A0A1G2BC99_9BACT</name>
<protein>
    <submittedName>
        <fullName evidence="1">Cytoplasmic protein</fullName>
    </submittedName>
</protein>
<organism evidence="1 2">
    <name type="scientific">Candidatus Kerfeldbacteria bacterium RIFOXYB2_FULL_38_14</name>
    <dbReference type="NCBI Taxonomy" id="1798547"/>
    <lineage>
        <taxon>Bacteria</taxon>
        <taxon>Candidatus Kerfeldiibacteriota</taxon>
    </lineage>
</organism>
<dbReference type="AlphaFoldDB" id="A0A1G2BC99"/>
<accession>A0A1G2BC99</accession>
<reference evidence="1 2" key="1">
    <citation type="journal article" date="2016" name="Nat. Commun.">
        <title>Thousands of microbial genomes shed light on interconnected biogeochemical processes in an aquifer system.</title>
        <authorList>
            <person name="Anantharaman K."/>
            <person name="Brown C.T."/>
            <person name="Hug L.A."/>
            <person name="Sharon I."/>
            <person name="Castelle C.J."/>
            <person name="Probst A.J."/>
            <person name="Thomas B.C."/>
            <person name="Singh A."/>
            <person name="Wilkins M.J."/>
            <person name="Karaoz U."/>
            <person name="Brodie E.L."/>
            <person name="Williams K.H."/>
            <person name="Hubbard S.S."/>
            <person name="Banfield J.F."/>
        </authorList>
    </citation>
    <scope>NUCLEOTIDE SEQUENCE [LARGE SCALE GENOMIC DNA]</scope>
</reference>
<dbReference type="Proteomes" id="UP000176420">
    <property type="component" value="Unassembled WGS sequence"/>
</dbReference>
<comment type="caution">
    <text evidence="1">The sequence shown here is derived from an EMBL/GenBank/DDBJ whole genome shotgun (WGS) entry which is preliminary data.</text>
</comment>
<dbReference type="EMBL" id="MHKI01000017">
    <property type="protein sequence ID" value="OGY86655.1"/>
    <property type="molecule type" value="Genomic_DNA"/>
</dbReference>
<proteinExistence type="predicted"/>
<evidence type="ECO:0000313" key="1">
    <source>
        <dbReference type="EMBL" id="OGY86655.1"/>
    </source>
</evidence>
<evidence type="ECO:0000313" key="2">
    <source>
        <dbReference type="Proteomes" id="UP000176420"/>
    </source>
</evidence>
<gene>
    <name evidence="1" type="ORF">A2319_02870</name>
</gene>
<dbReference type="InterPro" id="IPR008316">
    <property type="entry name" value="UCP029876"/>
</dbReference>
<sequence>MNNFLKKIIGDFADKKEWRAMEARAKMLPDDYRFAYKEIKRYLWKSSGLVVIDPFKNLLDMFEEGVANGKQVLEITGKDVAAFCDELVRGEKTYTEKWREALNRDIAKKLKKQ</sequence>
<dbReference type="Pfam" id="PF06304">
    <property type="entry name" value="DUF1048"/>
    <property type="match status" value="1"/>
</dbReference>